<dbReference type="Proteomes" id="UP000552038">
    <property type="component" value="Unassembled WGS sequence"/>
</dbReference>
<dbReference type="AlphaFoldDB" id="A0AAP7A017"/>
<name>A0AAP7A017_PAEAL</name>
<protein>
    <submittedName>
        <fullName evidence="1">Uncharacterized protein</fullName>
    </submittedName>
</protein>
<accession>A0AAP7A017</accession>
<dbReference type="EMBL" id="JABFOR010000007">
    <property type="protein sequence ID" value="NOJ70472.1"/>
    <property type="molecule type" value="Genomic_DNA"/>
</dbReference>
<dbReference type="RefSeq" id="WP_171415982.1">
    <property type="nucleotide sequence ID" value="NZ_JABFOR010000007.1"/>
</dbReference>
<organism evidence="1 2">
    <name type="scientific">Paenibacillus alvei</name>
    <name type="common">Bacillus alvei</name>
    <dbReference type="NCBI Taxonomy" id="44250"/>
    <lineage>
        <taxon>Bacteria</taxon>
        <taxon>Bacillati</taxon>
        <taxon>Bacillota</taxon>
        <taxon>Bacilli</taxon>
        <taxon>Bacillales</taxon>
        <taxon>Paenibacillaceae</taxon>
        <taxon>Paenibacillus</taxon>
    </lineage>
</organism>
<sequence length="181" mass="19233">MKIATNNKWVKGLISLVVFSMFVTFGLSSGSVATAAESPDPEMEKFQSISQNSFQRILNDIYNIPDEVLHSNDASTINNYFISISSQVRVTDSDDYEDLIQPAGVWECGLAIAGLVVTTAVPIAKIVKIGKLVKSLGGAAEAAKIIWGASFASEKWKALGSAAKDLVAELAGITAVSKACF</sequence>
<evidence type="ECO:0000313" key="2">
    <source>
        <dbReference type="Proteomes" id="UP000552038"/>
    </source>
</evidence>
<gene>
    <name evidence="1" type="ORF">HMI46_07905</name>
</gene>
<comment type="caution">
    <text evidence="1">The sequence shown here is derived from an EMBL/GenBank/DDBJ whole genome shotgun (WGS) entry which is preliminary data.</text>
</comment>
<evidence type="ECO:0000313" key="1">
    <source>
        <dbReference type="EMBL" id="NOJ70472.1"/>
    </source>
</evidence>
<reference evidence="1 2" key="1">
    <citation type="submission" date="2020-05" db="EMBL/GenBank/DDBJ databases">
        <title>Whole genome sequencing and identification of novel metabolites from Paenibacillus alvei strain JR949.</title>
        <authorList>
            <person name="Rajendhran J."/>
            <person name="Sree Pranav P."/>
            <person name="Mahalakshmi B."/>
            <person name="Karthikeyan R."/>
        </authorList>
    </citation>
    <scope>NUCLEOTIDE SEQUENCE [LARGE SCALE GENOMIC DNA]</scope>
    <source>
        <strain evidence="1 2">JR949</strain>
    </source>
</reference>
<proteinExistence type="predicted"/>